<dbReference type="Gene3D" id="3.40.50.720">
    <property type="entry name" value="NAD(P)-binding Rossmann-like Domain"/>
    <property type="match status" value="1"/>
</dbReference>
<dbReference type="GO" id="GO:0016491">
    <property type="term" value="F:oxidoreductase activity"/>
    <property type="evidence" value="ECO:0007669"/>
    <property type="project" value="UniProtKB-KW"/>
</dbReference>
<dbReference type="Pfam" id="PF00106">
    <property type="entry name" value="adh_short"/>
    <property type="match status" value="1"/>
</dbReference>
<organism evidence="4 5">
    <name type="scientific">Serinicoccus chungangensis</name>
    <dbReference type="NCBI Taxonomy" id="767452"/>
    <lineage>
        <taxon>Bacteria</taxon>
        <taxon>Bacillati</taxon>
        <taxon>Actinomycetota</taxon>
        <taxon>Actinomycetes</taxon>
        <taxon>Micrococcales</taxon>
        <taxon>Ornithinimicrobiaceae</taxon>
        <taxon>Serinicoccus</taxon>
    </lineage>
</organism>
<dbReference type="InterPro" id="IPR057326">
    <property type="entry name" value="KR_dom"/>
</dbReference>
<comment type="caution">
    <text evidence="4">The sequence shown here is derived from an EMBL/GenBank/DDBJ whole genome shotgun (WGS) entry which is preliminary data.</text>
</comment>
<sequence>MLVTGGSSGIGLATALALAARGTPLVLLARSAPALAEAARQCRAAGSPSVDTVVCDVTDRVAVEEAFAQAGPVQSVVQAAGVIAYAEFRELPEEHLDRVLEVTLLGAANVVRAALHHFHARGSRGDLVVVGSLLGRVVTPYMSSYITAKWALHGLVRTVQVEQRRHRHLRVSLVAPGPVDTPIYEHAASRLPLGRRPPLPVDSPESVAQAVLSCLDRPRRTTMVGALGPWVALGFTVLPGLYDAIVTRVFHAVAMTRTPAERSEGNLFAPVEGEQVHGGWVRPGRPLDRVRAGRVPPRHGRAARYLEDECAP</sequence>
<dbReference type="InterPro" id="IPR036291">
    <property type="entry name" value="NAD(P)-bd_dom_sf"/>
</dbReference>
<dbReference type="PANTHER" id="PTHR44196:SF1">
    <property type="entry name" value="DEHYDROGENASE_REDUCTASE SDR FAMILY MEMBER 7B"/>
    <property type="match status" value="1"/>
</dbReference>
<dbReference type="SUPFAM" id="SSF51735">
    <property type="entry name" value="NAD(P)-binding Rossmann-fold domains"/>
    <property type="match status" value="1"/>
</dbReference>
<dbReference type="PANTHER" id="PTHR44196">
    <property type="entry name" value="DEHYDROGENASE/REDUCTASE SDR FAMILY MEMBER 7B"/>
    <property type="match status" value="1"/>
</dbReference>
<accession>A0A0W8I8U3</accession>
<gene>
    <name evidence="4" type="ORF">AVL62_05900</name>
</gene>
<comment type="similarity">
    <text evidence="1">Belongs to the short-chain dehydrogenases/reductases (SDR) family.</text>
</comment>
<evidence type="ECO:0000256" key="2">
    <source>
        <dbReference type="ARBA" id="ARBA00023002"/>
    </source>
</evidence>
<dbReference type="STRING" id="767452.AVL62_05900"/>
<evidence type="ECO:0000256" key="1">
    <source>
        <dbReference type="ARBA" id="ARBA00006484"/>
    </source>
</evidence>
<dbReference type="AlphaFoldDB" id="A0A0W8I8U3"/>
<evidence type="ECO:0000313" key="5">
    <source>
        <dbReference type="Proteomes" id="UP000054837"/>
    </source>
</evidence>
<proteinExistence type="inferred from homology"/>
<name>A0A0W8I8U3_9MICO</name>
<feature type="domain" description="Ketoreductase" evidence="3">
    <location>
        <begin position="2"/>
        <end position="182"/>
    </location>
</feature>
<dbReference type="SMART" id="SM00822">
    <property type="entry name" value="PKS_KR"/>
    <property type="match status" value="1"/>
</dbReference>
<keyword evidence="2" id="KW-0560">Oxidoreductase</keyword>
<keyword evidence="5" id="KW-1185">Reference proteome</keyword>
<dbReference type="GO" id="GO:0016020">
    <property type="term" value="C:membrane"/>
    <property type="evidence" value="ECO:0007669"/>
    <property type="project" value="TreeGrafter"/>
</dbReference>
<dbReference type="Proteomes" id="UP000054837">
    <property type="component" value="Unassembled WGS sequence"/>
</dbReference>
<dbReference type="PRINTS" id="PR00081">
    <property type="entry name" value="GDHRDH"/>
</dbReference>
<protein>
    <recommendedName>
        <fullName evidence="3">Ketoreductase domain-containing protein</fullName>
    </recommendedName>
</protein>
<reference evidence="4 5" key="1">
    <citation type="submission" date="2015-12" db="EMBL/GenBank/DDBJ databases">
        <title>Serinicoccus chungangenesis strain CD08_5 genome sequencing and assembly.</title>
        <authorList>
            <person name="Chander A.M."/>
            <person name="Kaur G."/>
            <person name="Nair G.R."/>
            <person name="Dhawan D.K."/>
            <person name="Kochhar R.K."/>
            <person name="Mayilraj S."/>
            <person name="Bhadada S.K."/>
        </authorList>
    </citation>
    <scope>NUCLEOTIDE SEQUENCE [LARGE SCALE GENOMIC DNA]</scope>
    <source>
        <strain evidence="4 5">CD08_5</strain>
    </source>
</reference>
<evidence type="ECO:0000313" key="4">
    <source>
        <dbReference type="EMBL" id="KUG55816.1"/>
    </source>
</evidence>
<evidence type="ECO:0000259" key="3">
    <source>
        <dbReference type="SMART" id="SM00822"/>
    </source>
</evidence>
<dbReference type="InterPro" id="IPR002347">
    <property type="entry name" value="SDR_fam"/>
</dbReference>
<dbReference type="EMBL" id="LQBL01000022">
    <property type="protein sequence ID" value="KUG55816.1"/>
    <property type="molecule type" value="Genomic_DNA"/>
</dbReference>